<dbReference type="NCBIfam" id="TIGR00367">
    <property type="entry name" value="calcium/sodium antiporter"/>
    <property type="match status" value="1"/>
</dbReference>
<feature type="transmembrane region" description="Helical" evidence="5">
    <location>
        <begin position="83"/>
        <end position="105"/>
    </location>
</feature>
<keyword evidence="3 5" id="KW-1133">Transmembrane helix</keyword>
<feature type="transmembrane region" description="Helical" evidence="5">
    <location>
        <begin position="43"/>
        <end position="63"/>
    </location>
</feature>
<dbReference type="GO" id="GO:0008273">
    <property type="term" value="F:calcium, potassium:sodium antiporter activity"/>
    <property type="evidence" value="ECO:0007669"/>
    <property type="project" value="TreeGrafter"/>
</dbReference>
<feature type="transmembrane region" description="Helical" evidence="5">
    <location>
        <begin position="181"/>
        <end position="200"/>
    </location>
</feature>
<feature type="domain" description="Sodium/calcium exchanger membrane region" evidence="6">
    <location>
        <begin position="187"/>
        <end position="326"/>
    </location>
</feature>
<dbReference type="GO" id="GO:0006874">
    <property type="term" value="P:intracellular calcium ion homeostasis"/>
    <property type="evidence" value="ECO:0007669"/>
    <property type="project" value="TreeGrafter"/>
</dbReference>
<feature type="transmembrane region" description="Helical" evidence="5">
    <location>
        <begin position="142"/>
        <end position="160"/>
    </location>
</feature>
<comment type="caution">
    <text evidence="7">The sequence shown here is derived from an EMBL/GenBank/DDBJ whole genome shotgun (WGS) entry which is preliminary data.</text>
</comment>
<feature type="transmembrane region" description="Helical" evidence="5">
    <location>
        <begin position="6"/>
        <end position="31"/>
    </location>
</feature>
<feature type="transmembrane region" description="Helical" evidence="5">
    <location>
        <begin position="255"/>
        <end position="275"/>
    </location>
</feature>
<dbReference type="Pfam" id="PF01699">
    <property type="entry name" value="Na_Ca_ex"/>
    <property type="match status" value="2"/>
</dbReference>
<evidence type="ECO:0000259" key="6">
    <source>
        <dbReference type="Pfam" id="PF01699"/>
    </source>
</evidence>
<name>A0A7X1AVT2_9BACT</name>
<keyword evidence="8" id="KW-1185">Reference proteome</keyword>
<dbReference type="InterPro" id="IPR004837">
    <property type="entry name" value="NaCa_Exmemb"/>
</dbReference>
<accession>A0A7X1AVT2</accession>
<feature type="transmembrane region" description="Helical" evidence="5">
    <location>
        <begin position="313"/>
        <end position="332"/>
    </location>
</feature>
<evidence type="ECO:0000313" key="8">
    <source>
        <dbReference type="Proteomes" id="UP000525652"/>
    </source>
</evidence>
<feature type="transmembrane region" description="Helical" evidence="5">
    <location>
        <begin position="117"/>
        <end position="136"/>
    </location>
</feature>
<dbReference type="EMBL" id="JACHVA010000033">
    <property type="protein sequence ID" value="MBC2600684.1"/>
    <property type="molecule type" value="Genomic_DNA"/>
</dbReference>
<dbReference type="InterPro" id="IPR044880">
    <property type="entry name" value="NCX_ion-bd_dom_sf"/>
</dbReference>
<protein>
    <submittedName>
        <fullName evidence="7">Calcium/sodium antiporter</fullName>
    </submittedName>
</protein>
<evidence type="ECO:0000313" key="7">
    <source>
        <dbReference type="EMBL" id="MBC2600684.1"/>
    </source>
</evidence>
<evidence type="ECO:0000256" key="1">
    <source>
        <dbReference type="ARBA" id="ARBA00004141"/>
    </source>
</evidence>
<keyword evidence="4 5" id="KW-0472">Membrane</keyword>
<organism evidence="7 8">
    <name type="scientific">Puniceicoccus vermicola</name>
    <dbReference type="NCBI Taxonomy" id="388746"/>
    <lineage>
        <taxon>Bacteria</taxon>
        <taxon>Pseudomonadati</taxon>
        <taxon>Verrucomicrobiota</taxon>
        <taxon>Opitutia</taxon>
        <taxon>Puniceicoccales</taxon>
        <taxon>Puniceicoccaceae</taxon>
        <taxon>Puniceicoccus</taxon>
    </lineage>
</organism>
<dbReference type="Gene3D" id="1.20.1420.30">
    <property type="entry name" value="NCX, central ion-binding region"/>
    <property type="match status" value="1"/>
</dbReference>
<feature type="transmembrane region" description="Helical" evidence="5">
    <location>
        <begin position="281"/>
        <end position="301"/>
    </location>
</feature>
<feature type="transmembrane region" description="Helical" evidence="5">
    <location>
        <begin position="220"/>
        <end position="243"/>
    </location>
</feature>
<dbReference type="PANTHER" id="PTHR10846:SF8">
    <property type="entry name" value="INNER MEMBRANE PROTEIN YRBG"/>
    <property type="match status" value="1"/>
</dbReference>
<dbReference type="Proteomes" id="UP000525652">
    <property type="component" value="Unassembled WGS sequence"/>
</dbReference>
<evidence type="ECO:0000256" key="3">
    <source>
        <dbReference type="ARBA" id="ARBA00022989"/>
    </source>
</evidence>
<gene>
    <name evidence="7" type="ORF">H5P30_02695</name>
</gene>
<dbReference type="GO" id="GO:0005262">
    <property type="term" value="F:calcium channel activity"/>
    <property type="evidence" value="ECO:0007669"/>
    <property type="project" value="TreeGrafter"/>
</dbReference>
<dbReference type="AlphaFoldDB" id="A0A7X1AVT2"/>
<comment type="subcellular location">
    <subcellularLocation>
        <location evidence="1">Membrane</location>
        <topology evidence="1">Multi-pass membrane protein</topology>
    </subcellularLocation>
</comment>
<reference evidence="7 8" key="1">
    <citation type="submission" date="2020-07" db="EMBL/GenBank/DDBJ databases">
        <authorList>
            <person name="Feng X."/>
        </authorList>
    </citation>
    <scope>NUCLEOTIDE SEQUENCE [LARGE SCALE GENOMIC DNA]</scope>
    <source>
        <strain evidence="7 8">JCM14086</strain>
    </source>
</reference>
<evidence type="ECO:0000256" key="2">
    <source>
        <dbReference type="ARBA" id="ARBA00022692"/>
    </source>
</evidence>
<keyword evidence="2 5" id="KW-0812">Transmembrane</keyword>
<feature type="domain" description="Sodium/calcium exchanger membrane region" evidence="6">
    <location>
        <begin position="19"/>
        <end position="158"/>
    </location>
</feature>
<dbReference type="PANTHER" id="PTHR10846">
    <property type="entry name" value="SODIUM/POTASSIUM/CALCIUM EXCHANGER"/>
    <property type="match status" value="1"/>
</dbReference>
<dbReference type="RefSeq" id="WP_185691424.1">
    <property type="nucleotide sequence ID" value="NZ_JACHVA010000033.1"/>
</dbReference>
<sequence>MTTLSAVINVANLPGLVLALIIIGGLCFLMVGGDWLCRGSASLAIRLNVAPVVVGLTVVSIATSTPELFTALVGVVRDQPGLAIGNVLGSNAANMGLILGAAALITPISVHYRLIRWEIPILLGVTVLFAVLVYLGSGITRVGGIILLCVTAGYLIFIVQTSKGSRIEKEIEEEIPSPIQSIWLCAGLIVVGTFFLWLGADLLVDAATESALRMGVSETLVGITVVAIGTSLPELGATIAAAVRKQSGIIVGNIIGSNLFNLMLICGVVGTALPFPVDPMLMRLEIPMLIVFTGIFAWFVVSQRKVSRMEGGLLIALYAAFIIFSSVSQTGGFEAAANEVESAIEALP</sequence>
<dbReference type="InterPro" id="IPR004481">
    <property type="entry name" value="K/Na/Ca-exchanger"/>
</dbReference>
<dbReference type="GO" id="GO:0005886">
    <property type="term" value="C:plasma membrane"/>
    <property type="evidence" value="ECO:0007669"/>
    <property type="project" value="TreeGrafter"/>
</dbReference>
<evidence type="ECO:0000256" key="4">
    <source>
        <dbReference type="ARBA" id="ARBA00023136"/>
    </source>
</evidence>
<evidence type="ECO:0000256" key="5">
    <source>
        <dbReference type="SAM" id="Phobius"/>
    </source>
</evidence>
<proteinExistence type="predicted"/>